<feature type="signal peptide" evidence="1">
    <location>
        <begin position="1"/>
        <end position="22"/>
    </location>
</feature>
<dbReference type="Proteomes" id="UP000320773">
    <property type="component" value="Unassembled WGS sequence"/>
</dbReference>
<reference evidence="3 4" key="1">
    <citation type="submission" date="2019-06" db="EMBL/GenBank/DDBJ databases">
        <title>Genomic Encyclopedia of Archaeal and Bacterial Type Strains, Phase II (KMG-II): from individual species to whole genera.</title>
        <authorList>
            <person name="Goeker M."/>
        </authorList>
    </citation>
    <scope>NUCLEOTIDE SEQUENCE [LARGE SCALE GENOMIC DNA]</scope>
    <source>
        <strain evidence="3 4">DSM 24789</strain>
    </source>
</reference>
<comment type="caution">
    <text evidence="3">The sequence shown here is derived from an EMBL/GenBank/DDBJ whole genome shotgun (WGS) entry which is preliminary data.</text>
</comment>
<evidence type="ECO:0000313" key="4">
    <source>
        <dbReference type="Proteomes" id="UP000320773"/>
    </source>
</evidence>
<feature type="domain" description="DUF5689" evidence="2">
    <location>
        <begin position="41"/>
        <end position="272"/>
    </location>
</feature>
<dbReference type="Pfam" id="PF18942">
    <property type="entry name" value="DUF5689"/>
    <property type="match status" value="1"/>
</dbReference>
<protein>
    <recommendedName>
        <fullName evidence="2">DUF5689 domain-containing protein</fullName>
    </recommendedName>
</protein>
<gene>
    <name evidence="3" type="ORF">BC670_1720</name>
</gene>
<keyword evidence="1" id="KW-0732">Signal</keyword>
<accession>A0A543G400</accession>
<name>A0A543G400_9FLAO</name>
<dbReference type="PROSITE" id="PS51257">
    <property type="entry name" value="PROKAR_LIPOPROTEIN"/>
    <property type="match status" value="1"/>
</dbReference>
<dbReference type="EMBL" id="VFPJ01000001">
    <property type="protein sequence ID" value="TQM40808.1"/>
    <property type="molecule type" value="Genomic_DNA"/>
</dbReference>
<evidence type="ECO:0000256" key="1">
    <source>
        <dbReference type="SAM" id="SignalP"/>
    </source>
</evidence>
<sequence>MKKFAILSTSLLLTLLSSCVNDTFETPTPSCVSPNLAKTKEVSNIYAIAPNPTGTPANSPIYTADDIIEGYVISSDEGGNFYKSMYVQPTDGSKGFNISIDEGNVYTKDMQPGKKIFVKMKGLAYANPTNYARGLIIGAPPTEQYAVDRLSSLTYKNNIIPSCDIISEDAIVKHITLAQAKANDTYLNTLVEFDNVQFESENITYDPVRTDDFDSSINITDGATTLTIRTSRYANFAGNIVPSGRGKIRGVLTKYGTGSNPFQLVLRTERDVKLTGPRADFSPALVGNNIQYLGTISENFESYPTSTAGYNFPKYINDAFVGSRYWDVKSFSNNKYIQMTSFGAGPNKAYFIVPVDFTAANSISFKTKDGYNVGAVLKVYYATNYTPGGNIAQATLTDITSNFTIASGTTTGYAVNFTNSGTYAFPTALTGNGFVMFEYSGTTSITTTMQIDDILIN</sequence>
<dbReference type="InterPro" id="IPR043744">
    <property type="entry name" value="DUF5689"/>
</dbReference>
<dbReference type="NCBIfam" id="NF038128">
    <property type="entry name" value="choice_anch_J"/>
    <property type="match status" value="1"/>
</dbReference>
<evidence type="ECO:0000259" key="2">
    <source>
        <dbReference type="Pfam" id="PF18942"/>
    </source>
</evidence>
<organism evidence="3 4">
    <name type="scientific">Flavobacterium branchiophilum</name>
    <dbReference type="NCBI Taxonomy" id="55197"/>
    <lineage>
        <taxon>Bacteria</taxon>
        <taxon>Pseudomonadati</taxon>
        <taxon>Bacteroidota</taxon>
        <taxon>Flavobacteriia</taxon>
        <taxon>Flavobacteriales</taxon>
        <taxon>Flavobacteriaceae</taxon>
        <taxon>Flavobacterium</taxon>
    </lineage>
</organism>
<evidence type="ECO:0000313" key="3">
    <source>
        <dbReference type="EMBL" id="TQM40808.1"/>
    </source>
</evidence>
<dbReference type="RefSeq" id="WP_089080673.1">
    <property type="nucleotide sequence ID" value="NZ_VFPJ01000001.1"/>
</dbReference>
<dbReference type="AlphaFoldDB" id="A0A543G400"/>
<feature type="chain" id="PRO_5022246963" description="DUF5689 domain-containing protein" evidence="1">
    <location>
        <begin position="23"/>
        <end position="457"/>
    </location>
</feature>
<proteinExistence type="predicted"/>